<protein>
    <recommendedName>
        <fullName evidence="2">DUF7745 domain-containing protein</fullName>
    </recommendedName>
</protein>
<dbReference type="InterPro" id="IPR056647">
    <property type="entry name" value="DUF7745"/>
</dbReference>
<feature type="domain" description="DUF7745" evidence="2">
    <location>
        <begin position="2"/>
        <end position="126"/>
    </location>
</feature>
<reference evidence="3" key="1">
    <citation type="submission" date="2018-05" db="EMBL/GenBank/DDBJ databases">
        <title>Draft genome of Mucuna pruriens seed.</title>
        <authorList>
            <person name="Nnadi N.E."/>
            <person name="Vos R."/>
            <person name="Hasami M.H."/>
            <person name="Devisetty U.K."/>
            <person name="Aguiy J.C."/>
        </authorList>
    </citation>
    <scope>NUCLEOTIDE SEQUENCE [LARGE SCALE GENOMIC DNA]</scope>
    <source>
        <strain evidence="3">JCA_2017</strain>
    </source>
</reference>
<dbReference type="Pfam" id="PF24924">
    <property type="entry name" value="DUF7745"/>
    <property type="match status" value="1"/>
</dbReference>
<dbReference type="EMBL" id="QJKJ01003003">
    <property type="protein sequence ID" value="RDY00415.1"/>
    <property type="molecule type" value="Genomic_DNA"/>
</dbReference>
<evidence type="ECO:0000313" key="3">
    <source>
        <dbReference type="EMBL" id="RDY00415.1"/>
    </source>
</evidence>
<feature type="coiled-coil region" evidence="1">
    <location>
        <begin position="139"/>
        <end position="166"/>
    </location>
</feature>
<feature type="non-terminal residue" evidence="3">
    <location>
        <position position="1"/>
    </location>
</feature>
<evidence type="ECO:0000313" key="4">
    <source>
        <dbReference type="Proteomes" id="UP000257109"/>
    </source>
</evidence>
<organism evidence="3 4">
    <name type="scientific">Mucuna pruriens</name>
    <name type="common">Velvet bean</name>
    <name type="synonym">Dolichos pruriens</name>
    <dbReference type="NCBI Taxonomy" id="157652"/>
    <lineage>
        <taxon>Eukaryota</taxon>
        <taxon>Viridiplantae</taxon>
        <taxon>Streptophyta</taxon>
        <taxon>Embryophyta</taxon>
        <taxon>Tracheophyta</taxon>
        <taxon>Spermatophyta</taxon>
        <taxon>Magnoliopsida</taxon>
        <taxon>eudicotyledons</taxon>
        <taxon>Gunneridae</taxon>
        <taxon>Pentapetalae</taxon>
        <taxon>rosids</taxon>
        <taxon>fabids</taxon>
        <taxon>Fabales</taxon>
        <taxon>Fabaceae</taxon>
        <taxon>Papilionoideae</taxon>
        <taxon>50 kb inversion clade</taxon>
        <taxon>NPAAA clade</taxon>
        <taxon>indigoferoid/millettioid clade</taxon>
        <taxon>Phaseoleae</taxon>
        <taxon>Mucuna</taxon>
    </lineage>
</organism>
<dbReference type="PANTHER" id="PTHR48154:SF1">
    <property type="entry name" value="PROTEIN, PUTATIVE-RELATED"/>
    <property type="match status" value="1"/>
</dbReference>
<keyword evidence="4" id="KW-1185">Reference proteome</keyword>
<dbReference type="Proteomes" id="UP000257109">
    <property type="component" value="Unassembled WGS sequence"/>
</dbReference>
<gene>
    <name evidence="3" type="ORF">CR513_16404</name>
</gene>
<dbReference type="AlphaFoldDB" id="A0A371HCC4"/>
<name>A0A371HCC4_MUCPR</name>
<proteinExistence type="predicted"/>
<dbReference type="PANTHER" id="PTHR48154">
    <property type="entry name" value="PROTEIN, PUTATIVE-RELATED"/>
    <property type="match status" value="1"/>
</dbReference>
<dbReference type="OrthoDB" id="1460580at2759"/>
<evidence type="ECO:0000256" key="1">
    <source>
        <dbReference type="SAM" id="Coils"/>
    </source>
</evidence>
<accession>A0A371HCC4</accession>
<evidence type="ECO:0000259" key="2">
    <source>
        <dbReference type="Pfam" id="PF24924"/>
    </source>
</evidence>
<sequence length="211" mass="24334">MTKEEWVRKLDEATERSIRWYLPWNERQHIIIKCEGYPNVPLLGTQGAINYNPELAVRQAGYPMIMPPPDEVMTPFVLHGPEAHKGSHYRKILHAWNNTIKKGIAGKLWSCGASPGYRRWVEERVKIVGPPWVQETFKVEKLKATLEQTKAEKAHLKRKLEEAIEEVCREKHLNVEITQKAQVEQEACLKIGSCLKATDKEICAGRVEWTK</sequence>
<keyword evidence="1" id="KW-0175">Coiled coil</keyword>
<comment type="caution">
    <text evidence="3">The sequence shown here is derived from an EMBL/GenBank/DDBJ whole genome shotgun (WGS) entry which is preliminary data.</text>
</comment>